<dbReference type="GO" id="GO:0035556">
    <property type="term" value="P:intracellular signal transduction"/>
    <property type="evidence" value="ECO:0007669"/>
    <property type="project" value="TreeGrafter"/>
</dbReference>
<dbReference type="GO" id="GO:0000278">
    <property type="term" value="P:mitotic cell cycle"/>
    <property type="evidence" value="ECO:0007669"/>
    <property type="project" value="TreeGrafter"/>
</dbReference>
<dbReference type="PROSITE" id="PS00107">
    <property type="entry name" value="PROTEIN_KINASE_ATP"/>
    <property type="match status" value="1"/>
</dbReference>
<dbReference type="InterPro" id="IPR017441">
    <property type="entry name" value="Protein_kinase_ATP_BS"/>
</dbReference>
<evidence type="ECO:0000256" key="5">
    <source>
        <dbReference type="ARBA" id="ARBA00012513"/>
    </source>
</evidence>
<evidence type="ECO:0000256" key="11">
    <source>
        <dbReference type="ARBA" id="ARBA00022741"/>
    </source>
</evidence>
<keyword evidence="13 18" id="KW-0067">ATP-binding</keyword>
<dbReference type="OrthoDB" id="21018at2759"/>
<keyword evidence="15" id="KW-0539">Nucleus</keyword>
<evidence type="ECO:0000256" key="13">
    <source>
        <dbReference type="ARBA" id="ARBA00022840"/>
    </source>
</evidence>
<reference evidence="20 21" key="1">
    <citation type="journal article" date="2013" name="Genome Res.">
        <title>A second-generation assembly of the Drosophila simulans genome provides new insights into patterns of lineage-specific divergence.</title>
        <authorList>
            <person name="Hu T.T."/>
            <person name="Eisen M.B."/>
            <person name="Thornton K.R."/>
            <person name="Andolfatto P."/>
        </authorList>
    </citation>
    <scope>NUCLEOTIDE SEQUENCE [LARGE SCALE GENOMIC DNA]</scope>
    <source>
        <strain evidence="21">w501</strain>
    </source>
</reference>
<dbReference type="FunFam" id="3.30.200.20:FF:000409">
    <property type="entry name" value="serine/threonine-protein kinase haspin"/>
    <property type="match status" value="1"/>
</dbReference>
<evidence type="ECO:0000256" key="16">
    <source>
        <dbReference type="ARBA" id="ARBA00047899"/>
    </source>
</evidence>
<dbReference type="Proteomes" id="UP000035880">
    <property type="component" value="Chromosome 2R"/>
</dbReference>
<dbReference type="Gene3D" id="1.10.510.10">
    <property type="entry name" value="Transferase(Phosphotransferase) domain 1"/>
    <property type="match status" value="1"/>
</dbReference>
<accession>A0A0J9TU21</accession>
<dbReference type="GO" id="GO:0010564">
    <property type="term" value="P:regulation of cell cycle process"/>
    <property type="evidence" value="ECO:0007669"/>
    <property type="project" value="UniProtKB-ARBA"/>
</dbReference>
<keyword evidence="7" id="KW-0963">Cytoplasm</keyword>
<evidence type="ECO:0000256" key="17">
    <source>
        <dbReference type="ARBA" id="ARBA00048679"/>
    </source>
</evidence>
<dbReference type="InterPro" id="IPR024604">
    <property type="entry name" value="GSG2_C"/>
</dbReference>
<evidence type="ECO:0000256" key="4">
    <source>
        <dbReference type="ARBA" id="ARBA00004286"/>
    </source>
</evidence>
<evidence type="ECO:0000256" key="15">
    <source>
        <dbReference type="ARBA" id="ARBA00023242"/>
    </source>
</evidence>
<dbReference type="GO" id="GO:0005737">
    <property type="term" value="C:cytoplasm"/>
    <property type="evidence" value="ECO:0007669"/>
    <property type="project" value="TreeGrafter"/>
</dbReference>
<keyword evidence="12" id="KW-0418">Kinase</keyword>
<evidence type="ECO:0000256" key="18">
    <source>
        <dbReference type="PROSITE-ProRule" id="PRU10141"/>
    </source>
</evidence>
<keyword evidence="14" id="KW-0206">Cytoskeleton</keyword>
<evidence type="ECO:0000313" key="20">
    <source>
        <dbReference type="EMBL" id="KMY91680.1"/>
    </source>
</evidence>
<dbReference type="SMART" id="SM01331">
    <property type="entry name" value="DUF3635"/>
    <property type="match status" value="1"/>
</dbReference>
<feature type="domain" description="Protein kinase" evidence="19">
    <location>
        <begin position="247"/>
        <end position="565"/>
    </location>
</feature>
<keyword evidence="11 18" id="KW-0547">Nucleotide-binding</keyword>
<dbReference type="InterPro" id="IPR011009">
    <property type="entry name" value="Kinase-like_dom_sf"/>
</dbReference>
<sequence>MLRSVKTKMDFLEEGRWKDPFDELLDSRTKLSKMNIVKQNVRVPYNIDSSVENSSYIEIKEPNYENEPLTFEDCSIKVYCPSDSISTPCDKRLGGTVLFQSDLSPITHLKLEGVEHSRDKCADTKESDLYVNVDIPFQNIIASPKKGPNFGKKRLSNSNEMVTVVHPSISLNPGKWRKSLNNFIRSKINETNFTKKVEHRSSICQDRKSLVLKGEHKFENKCEEDVLKYCHQCTPLPFNATYEQYKLLNSKKIGEGAYGEVFRCSANQKVLKEHISDIVLKIIPLEGSTVINGEKQKTFSQILPEIIITNKMCSLRTSKTNSTNGFVSIRKVSLVKGRYPPHFINLWEKYDNEKGSENDHPELFGDNQLFAVLELKFAGSDMANFKFLNSEQSYYALKQIILALAVGEEAYQFEHRDLHLGNILIEYTNKKHVICTFKNTKLTVPSKGVNVTIIDYTLSRITINDCCYFNDLSRDEELFQATGDYQYDVYRMMRNEVKNNWSSFSPKTNIIWLSYVIVKILDSVKYKSINTKVHRMYINKIKELQNIIMTFQSASQCANYLFNLN</sequence>
<evidence type="ECO:0000256" key="10">
    <source>
        <dbReference type="ARBA" id="ARBA00022679"/>
    </source>
</evidence>
<feature type="binding site" evidence="18">
    <location>
        <position position="281"/>
    </location>
    <ligand>
        <name>ATP</name>
        <dbReference type="ChEBI" id="CHEBI:30616"/>
    </ligand>
</feature>
<dbReference type="GO" id="GO:0005694">
    <property type="term" value="C:chromosome"/>
    <property type="evidence" value="ECO:0007669"/>
    <property type="project" value="UniProtKB-SubCell"/>
</dbReference>
<comment type="catalytic activity">
    <reaction evidence="17">
        <text>L-seryl-[protein] + ATP = O-phospho-L-seryl-[protein] + ADP + H(+)</text>
        <dbReference type="Rhea" id="RHEA:17989"/>
        <dbReference type="Rhea" id="RHEA-COMP:9863"/>
        <dbReference type="Rhea" id="RHEA-COMP:11604"/>
        <dbReference type="ChEBI" id="CHEBI:15378"/>
        <dbReference type="ChEBI" id="CHEBI:29999"/>
        <dbReference type="ChEBI" id="CHEBI:30616"/>
        <dbReference type="ChEBI" id="CHEBI:83421"/>
        <dbReference type="ChEBI" id="CHEBI:456216"/>
        <dbReference type="EC" id="2.7.11.1"/>
    </reaction>
</comment>
<dbReference type="PROSITE" id="PS50011">
    <property type="entry name" value="PROTEIN_KINASE_DOM"/>
    <property type="match status" value="1"/>
</dbReference>
<evidence type="ECO:0000256" key="9">
    <source>
        <dbReference type="ARBA" id="ARBA00022553"/>
    </source>
</evidence>
<dbReference type="SUPFAM" id="SSF56112">
    <property type="entry name" value="Protein kinase-like (PK-like)"/>
    <property type="match status" value="1"/>
</dbReference>
<comment type="subcellular location">
    <subcellularLocation>
        <location evidence="4">Chromosome</location>
    </subcellularLocation>
    <subcellularLocation>
        <location evidence="3">Cytoplasm</location>
        <location evidence="3">Cytoskeleton</location>
        <location evidence="3">Spindle</location>
    </subcellularLocation>
    <subcellularLocation>
        <location evidence="2">Nucleus</location>
    </subcellularLocation>
</comment>
<dbReference type="EMBL" id="CM002911">
    <property type="protein sequence ID" value="KMY91680.1"/>
    <property type="molecule type" value="Genomic_DNA"/>
</dbReference>
<comment type="cofactor">
    <cofactor evidence="1">
        <name>Mg(2+)</name>
        <dbReference type="ChEBI" id="CHEBI:18420"/>
    </cofactor>
</comment>
<dbReference type="KEGG" id="dsi:Dsimw501_GD28364"/>
<comment type="catalytic activity">
    <reaction evidence="16">
        <text>L-threonyl-[protein] + ATP = O-phospho-L-threonyl-[protein] + ADP + H(+)</text>
        <dbReference type="Rhea" id="RHEA:46608"/>
        <dbReference type="Rhea" id="RHEA-COMP:11060"/>
        <dbReference type="Rhea" id="RHEA-COMP:11605"/>
        <dbReference type="ChEBI" id="CHEBI:15378"/>
        <dbReference type="ChEBI" id="CHEBI:30013"/>
        <dbReference type="ChEBI" id="CHEBI:30616"/>
        <dbReference type="ChEBI" id="CHEBI:61977"/>
        <dbReference type="ChEBI" id="CHEBI:456216"/>
        <dbReference type="EC" id="2.7.11.1"/>
    </reaction>
</comment>
<evidence type="ECO:0000256" key="2">
    <source>
        <dbReference type="ARBA" id="ARBA00004123"/>
    </source>
</evidence>
<dbReference type="GO" id="GO:0005819">
    <property type="term" value="C:spindle"/>
    <property type="evidence" value="ECO:0007669"/>
    <property type="project" value="UniProtKB-SubCell"/>
</dbReference>
<dbReference type="PANTHER" id="PTHR24419:SF18">
    <property type="entry name" value="SERINE_THREONINE-PROTEIN KINASE HASPIN"/>
    <property type="match status" value="1"/>
</dbReference>
<proteinExistence type="predicted"/>
<dbReference type="EC" id="2.7.11.1" evidence="5"/>
<dbReference type="GO" id="GO:0072354">
    <property type="term" value="F:histone H3T3 kinase activity"/>
    <property type="evidence" value="ECO:0007669"/>
    <property type="project" value="TreeGrafter"/>
</dbReference>
<dbReference type="GO" id="GO:0005524">
    <property type="term" value="F:ATP binding"/>
    <property type="evidence" value="ECO:0007669"/>
    <property type="project" value="UniProtKB-UniRule"/>
</dbReference>
<dbReference type="InterPro" id="IPR000719">
    <property type="entry name" value="Prot_kinase_dom"/>
</dbReference>
<keyword evidence="6" id="KW-0158">Chromosome</keyword>
<dbReference type="FunFam" id="1.10.510.10:FF:000401">
    <property type="entry name" value="serine/threonine-protein kinase haspin"/>
    <property type="match status" value="1"/>
</dbReference>
<evidence type="ECO:0000259" key="19">
    <source>
        <dbReference type="PROSITE" id="PS50011"/>
    </source>
</evidence>
<evidence type="ECO:0000256" key="1">
    <source>
        <dbReference type="ARBA" id="ARBA00001946"/>
    </source>
</evidence>
<keyword evidence="10" id="KW-0808">Transferase</keyword>
<keyword evidence="8" id="KW-0723">Serine/threonine-protein kinase</keyword>
<dbReference type="GO" id="GO:0005634">
    <property type="term" value="C:nucleus"/>
    <property type="evidence" value="ECO:0007669"/>
    <property type="project" value="UniProtKB-SubCell"/>
</dbReference>
<dbReference type="AlphaFoldDB" id="A0A0J9TU21"/>
<evidence type="ECO:0000256" key="8">
    <source>
        <dbReference type="ARBA" id="ARBA00022527"/>
    </source>
</evidence>
<dbReference type="Bgee" id="FBgn0269654">
    <property type="expression patterns" value="Expressed in embryo and 3 other cell types or tissues"/>
</dbReference>
<evidence type="ECO:0000256" key="7">
    <source>
        <dbReference type="ARBA" id="ARBA00022490"/>
    </source>
</evidence>
<evidence type="ECO:0000256" key="14">
    <source>
        <dbReference type="ARBA" id="ARBA00023212"/>
    </source>
</evidence>
<keyword evidence="9" id="KW-0597">Phosphoprotein</keyword>
<dbReference type="Gene3D" id="3.30.200.20">
    <property type="entry name" value="Phosphorylase Kinase, domain 1"/>
    <property type="match status" value="1"/>
</dbReference>
<protein>
    <recommendedName>
        <fullName evidence="5">non-specific serine/threonine protein kinase</fullName>
        <ecNumber evidence="5">2.7.11.1</ecNumber>
    </recommendedName>
</protein>
<dbReference type="Pfam" id="PF12330">
    <property type="entry name" value="Haspin_kinase"/>
    <property type="match status" value="1"/>
</dbReference>
<gene>
    <name evidence="20" type="primary">Dsim\GD28364</name>
    <name evidence="20" type="ORF">Dsimw501_GD28364</name>
</gene>
<evidence type="ECO:0000256" key="12">
    <source>
        <dbReference type="ARBA" id="ARBA00022777"/>
    </source>
</evidence>
<organism evidence="20 21">
    <name type="scientific">Drosophila simulans</name>
    <name type="common">Fruit fly</name>
    <dbReference type="NCBI Taxonomy" id="7240"/>
    <lineage>
        <taxon>Eukaryota</taxon>
        <taxon>Metazoa</taxon>
        <taxon>Ecdysozoa</taxon>
        <taxon>Arthropoda</taxon>
        <taxon>Hexapoda</taxon>
        <taxon>Insecta</taxon>
        <taxon>Pterygota</taxon>
        <taxon>Neoptera</taxon>
        <taxon>Endopterygota</taxon>
        <taxon>Diptera</taxon>
        <taxon>Brachycera</taxon>
        <taxon>Muscomorpha</taxon>
        <taxon>Ephydroidea</taxon>
        <taxon>Drosophilidae</taxon>
        <taxon>Drosophila</taxon>
        <taxon>Sophophora</taxon>
    </lineage>
</organism>
<name>A0A0J9TU21_DROSI</name>
<dbReference type="PANTHER" id="PTHR24419">
    <property type="entry name" value="INTERLEUKIN-1 RECEPTOR-ASSOCIATED KINASE"/>
    <property type="match status" value="1"/>
</dbReference>
<evidence type="ECO:0000256" key="6">
    <source>
        <dbReference type="ARBA" id="ARBA00022454"/>
    </source>
</evidence>
<evidence type="ECO:0000256" key="3">
    <source>
        <dbReference type="ARBA" id="ARBA00004186"/>
    </source>
</evidence>
<evidence type="ECO:0000313" key="21">
    <source>
        <dbReference type="Proteomes" id="UP000035880"/>
    </source>
</evidence>